<proteinExistence type="predicted"/>
<dbReference type="OrthoDB" id="266334at2759"/>
<dbReference type="STRING" id="1314782.A0A165UUE5"/>
<dbReference type="Proteomes" id="UP000076761">
    <property type="component" value="Unassembled WGS sequence"/>
</dbReference>
<feature type="compositionally biased region" description="Basic and acidic residues" evidence="5">
    <location>
        <begin position="703"/>
        <end position="720"/>
    </location>
</feature>
<evidence type="ECO:0000313" key="9">
    <source>
        <dbReference type="Proteomes" id="UP000076761"/>
    </source>
</evidence>
<name>A0A165UUE5_9AGAM</name>
<feature type="compositionally biased region" description="Acidic residues" evidence="5">
    <location>
        <begin position="874"/>
        <end position="887"/>
    </location>
</feature>
<organism evidence="8 9">
    <name type="scientific">Neolentinus lepideus HHB14362 ss-1</name>
    <dbReference type="NCBI Taxonomy" id="1314782"/>
    <lineage>
        <taxon>Eukaryota</taxon>
        <taxon>Fungi</taxon>
        <taxon>Dikarya</taxon>
        <taxon>Basidiomycota</taxon>
        <taxon>Agaricomycotina</taxon>
        <taxon>Agaricomycetes</taxon>
        <taxon>Gloeophyllales</taxon>
        <taxon>Gloeophyllaceae</taxon>
        <taxon>Neolentinus</taxon>
    </lineage>
</organism>
<dbReference type="Gene3D" id="2.60.120.260">
    <property type="entry name" value="Galactose-binding domain-like"/>
    <property type="match status" value="1"/>
</dbReference>
<keyword evidence="4" id="KW-0472">Membrane</keyword>
<accession>A0A165UUE5</accession>
<feature type="compositionally biased region" description="Basic and acidic residues" evidence="5">
    <location>
        <begin position="785"/>
        <end position="797"/>
    </location>
</feature>
<feature type="compositionally biased region" description="Polar residues" evidence="5">
    <location>
        <begin position="725"/>
        <end position="737"/>
    </location>
</feature>
<feature type="region of interest" description="Disordered" evidence="5">
    <location>
        <begin position="674"/>
        <end position="769"/>
    </location>
</feature>
<dbReference type="InterPro" id="IPR045120">
    <property type="entry name" value="Suco/Slp1-like"/>
</dbReference>
<feature type="compositionally biased region" description="Basic and acidic residues" evidence="5">
    <location>
        <begin position="70"/>
        <end position="81"/>
    </location>
</feature>
<dbReference type="GO" id="GO:0016020">
    <property type="term" value="C:membrane"/>
    <property type="evidence" value="ECO:0007669"/>
    <property type="project" value="InterPro"/>
</dbReference>
<feature type="compositionally biased region" description="Low complexity" evidence="5">
    <location>
        <begin position="492"/>
        <end position="508"/>
    </location>
</feature>
<keyword evidence="3" id="KW-1133">Transmembrane helix</keyword>
<feature type="compositionally biased region" description="Low complexity" evidence="5">
    <location>
        <begin position="370"/>
        <end position="385"/>
    </location>
</feature>
<feature type="compositionally biased region" description="Polar residues" evidence="5">
    <location>
        <begin position="337"/>
        <end position="355"/>
    </location>
</feature>
<sequence>MLPATLMALLSASSVFSMLNSSPPKTPFDPFRAISLQVPKEPEQPICCLKPLTPLEPVQEEVLLSFEEWKAKQSSQGKDRPQASGGGGKSSGSEHAPEASPPDPSVSPAAGSSVQEAGDANSVSSNDMLPPHFRVPIVDRFNYASMDCSARVHIAHRSAKSPYNILSSKKDRYMLSPCAKPDGEKQFVVVELCDDIRIDTVQLANFEFFSGVFKDFTVSVTKVYTDDVSEWTYAGTYRAKNVRGVQSFHPPTSLRDFYRYIRIDFHSHYGNEYYCPISLLRVYGLTHLEEFKWDIWAHEAEAEGKAKRSAMEEAVAASTQSQQVPPPADRPKEETPTVVTVSTAQVESMSKTVAQESPPVHSAETTDLVAATSSNESNSSARIAADSSEGLSIPIKHESTNSTKETQPSAGSHSTDTAGPKDTSAHSTSTATKQEDSHKAQNTVTTHDSRSQQATLATQSDTMSTSTVSPSASHGNSSAASQDARTAHLDSHTSTSPPSSSTSIPTVIPSPSSATIVSLSHQSTGGESIYRTIMNRLSALEGNTTLYARYVEEHTAAIREVLRRLGEDVGRLEGLSKAQAQMYQRSIHEFDRYRRKLEIEHGELLSRVNYLADEVVLEKRLGIAQLCLLLVVLVFMGLTRGFQVEQGTLNSIPRSSSVRDWGRRTLSLSGDWVNRFKTKDPTPSSNPTKRHPNDKVQFSSRPTRSDENIRPSRKYEDARARKPRTPTSFRTPASRHSGSYRRPLTPTGNRPPIQRSNSHGASHEFPVIGPVPRSAKRWARTAHLHEVKTPGKGKEVDQGQDTPMQPDGERETSLADRSGLSEDAFRRSSSSRSNHDRLGAEEVKTRGSRMSSPLRMSMTSGSPPGHDPMQGSETDGDAWIDTDADVDASEHDADIFV</sequence>
<feature type="compositionally biased region" description="Polar residues" evidence="5">
    <location>
        <begin position="440"/>
        <end position="484"/>
    </location>
</feature>
<evidence type="ECO:0000256" key="3">
    <source>
        <dbReference type="ARBA" id="ARBA00022989"/>
    </source>
</evidence>
<dbReference type="PANTHER" id="PTHR12953">
    <property type="entry name" value="MEMBRANE PROTEIN CH1 RELATED"/>
    <property type="match status" value="1"/>
</dbReference>
<feature type="region of interest" description="Disordered" evidence="5">
    <location>
        <begin position="70"/>
        <end position="128"/>
    </location>
</feature>
<evidence type="ECO:0000256" key="2">
    <source>
        <dbReference type="ARBA" id="ARBA00022692"/>
    </source>
</evidence>
<dbReference type="AlphaFoldDB" id="A0A165UUE5"/>
<dbReference type="GO" id="GO:0034975">
    <property type="term" value="P:protein folding in endoplasmic reticulum"/>
    <property type="evidence" value="ECO:0007669"/>
    <property type="project" value="TreeGrafter"/>
</dbReference>
<dbReference type="InterPro" id="IPR008979">
    <property type="entry name" value="Galactose-bd-like_sf"/>
</dbReference>
<feature type="compositionally biased region" description="Basic and acidic residues" evidence="5">
    <location>
        <begin position="888"/>
        <end position="897"/>
    </location>
</feature>
<gene>
    <name evidence="8" type="ORF">NEOLEDRAFT_1128893</name>
</gene>
<dbReference type="Pfam" id="PF07738">
    <property type="entry name" value="Sad1_UNC"/>
    <property type="match status" value="1"/>
</dbReference>
<dbReference type="GO" id="GO:0005737">
    <property type="term" value="C:cytoplasm"/>
    <property type="evidence" value="ECO:0007669"/>
    <property type="project" value="TreeGrafter"/>
</dbReference>
<feature type="compositionally biased region" description="Polar residues" evidence="5">
    <location>
        <begin position="400"/>
        <end position="417"/>
    </location>
</feature>
<feature type="domain" description="SUN" evidence="7">
    <location>
        <begin position="116"/>
        <end position="287"/>
    </location>
</feature>
<feature type="signal peptide" evidence="6">
    <location>
        <begin position="1"/>
        <end position="17"/>
    </location>
</feature>
<evidence type="ECO:0000256" key="6">
    <source>
        <dbReference type="SAM" id="SignalP"/>
    </source>
</evidence>
<dbReference type="PROSITE" id="PS51469">
    <property type="entry name" value="SUN"/>
    <property type="match status" value="1"/>
</dbReference>
<dbReference type="InterPro" id="IPR012919">
    <property type="entry name" value="SUN_dom"/>
</dbReference>
<dbReference type="EMBL" id="KV425556">
    <property type="protein sequence ID" value="KZT28717.1"/>
    <property type="molecule type" value="Genomic_DNA"/>
</dbReference>
<feature type="region of interest" description="Disordered" evidence="5">
    <location>
        <begin position="307"/>
        <end position="508"/>
    </location>
</feature>
<evidence type="ECO:0000256" key="4">
    <source>
        <dbReference type="ARBA" id="ARBA00023136"/>
    </source>
</evidence>
<dbReference type="SUPFAM" id="SSF49785">
    <property type="entry name" value="Galactose-binding domain-like"/>
    <property type="match status" value="1"/>
</dbReference>
<comment type="subcellular location">
    <subcellularLocation>
        <location evidence="1">Endomembrane system</location>
    </subcellularLocation>
</comment>
<feature type="compositionally biased region" description="Basic and acidic residues" evidence="5">
    <location>
        <begin position="833"/>
        <end position="845"/>
    </location>
</feature>
<feature type="region of interest" description="Disordered" evidence="5">
    <location>
        <begin position="785"/>
        <end position="897"/>
    </location>
</feature>
<evidence type="ECO:0000259" key="7">
    <source>
        <dbReference type="PROSITE" id="PS51469"/>
    </source>
</evidence>
<dbReference type="InParanoid" id="A0A165UUE5"/>
<keyword evidence="2" id="KW-0812">Transmembrane</keyword>
<reference evidence="8 9" key="1">
    <citation type="journal article" date="2016" name="Mol. Biol. Evol.">
        <title>Comparative Genomics of Early-Diverging Mushroom-Forming Fungi Provides Insights into the Origins of Lignocellulose Decay Capabilities.</title>
        <authorList>
            <person name="Nagy L.G."/>
            <person name="Riley R."/>
            <person name="Tritt A."/>
            <person name="Adam C."/>
            <person name="Daum C."/>
            <person name="Floudas D."/>
            <person name="Sun H."/>
            <person name="Yadav J.S."/>
            <person name="Pangilinan J."/>
            <person name="Larsson K.H."/>
            <person name="Matsuura K."/>
            <person name="Barry K."/>
            <person name="Labutti K."/>
            <person name="Kuo R."/>
            <person name="Ohm R.A."/>
            <person name="Bhattacharya S.S."/>
            <person name="Shirouzu T."/>
            <person name="Yoshinaga Y."/>
            <person name="Martin F.M."/>
            <person name="Grigoriev I.V."/>
            <person name="Hibbett D.S."/>
        </authorList>
    </citation>
    <scope>NUCLEOTIDE SEQUENCE [LARGE SCALE GENOMIC DNA]</scope>
    <source>
        <strain evidence="8 9">HHB14362 ss-1</strain>
    </source>
</reference>
<keyword evidence="9" id="KW-1185">Reference proteome</keyword>
<feature type="chain" id="PRO_5007867928" description="SUN domain-containing protein" evidence="6">
    <location>
        <begin position="18"/>
        <end position="897"/>
    </location>
</feature>
<protein>
    <recommendedName>
        <fullName evidence="7">SUN domain-containing protein</fullName>
    </recommendedName>
</protein>
<feature type="compositionally biased region" description="Basic and acidic residues" evidence="5">
    <location>
        <begin position="807"/>
        <end position="826"/>
    </location>
</feature>
<dbReference type="GO" id="GO:0012505">
    <property type="term" value="C:endomembrane system"/>
    <property type="evidence" value="ECO:0007669"/>
    <property type="project" value="UniProtKB-SubCell"/>
</dbReference>
<evidence type="ECO:0000256" key="1">
    <source>
        <dbReference type="ARBA" id="ARBA00004308"/>
    </source>
</evidence>
<evidence type="ECO:0000256" key="5">
    <source>
        <dbReference type="SAM" id="MobiDB-lite"/>
    </source>
</evidence>
<dbReference type="PANTHER" id="PTHR12953:SF0">
    <property type="entry name" value="SUN DOMAIN-CONTAINING OSSIFICATION FACTOR"/>
    <property type="match status" value="1"/>
</dbReference>
<evidence type="ECO:0000313" key="8">
    <source>
        <dbReference type="EMBL" id="KZT28717.1"/>
    </source>
</evidence>
<keyword evidence="6" id="KW-0732">Signal</keyword>